<dbReference type="InterPro" id="IPR000551">
    <property type="entry name" value="MerR-type_HTH_dom"/>
</dbReference>
<dbReference type="HOGENOM" id="CLU_1292885_0_0_7"/>
<dbReference type="SUPFAM" id="SSF46955">
    <property type="entry name" value="Putative DNA-binding domain"/>
    <property type="match status" value="1"/>
</dbReference>
<reference evidence="2 3" key="1">
    <citation type="journal article" date="2008" name="Appl. Environ. Microbiol.">
        <title>Genome of the epsilonproteobacterial chemolithoautotroph Sulfurimonas denitrificans.</title>
        <authorList>
            <person name="Sievert S.M."/>
            <person name="Scott K.M."/>
            <person name="Klotz M.G."/>
            <person name="Chain P.S.G."/>
            <person name="Hauser L.J."/>
            <person name="Hemp J."/>
            <person name="Huegler M."/>
            <person name="Land M."/>
            <person name="Lapidus A."/>
            <person name="Larimer F.W."/>
            <person name="Lucas S."/>
            <person name="Malfatti S.A."/>
            <person name="Meyer F."/>
            <person name="Paulsen I.T."/>
            <person name="Ren Q."/>
            <person name="Simon J."/>
            <person name="Bailey K."/>
            <person name="Diaz E."/>
            <person name="Fitzpatrick K.A."/>
            <person name="Glover B."/>
            <person name="Gwatney N."/>
            <person name="Korajkic A."/>
            <person name="Long A."/>
            <person name="Mobberley J.M."/>
            <person name="Pantry S.N."/>
            <person name="Pazder G."/>
            <person name="Peterson S."/>
            <person name="Quintanilla J.D."/>
            <person name="Sprinkle R."/>
            <person name="Stephens J."/>
            <person name="Thomas P."/>
            <person name="Vaughn R."/>
            <person name="Weber M.J."/>
            <person name="Wooten L.L."/>
        </authorList>
    </citation>
    <scope>NUCLEOTIDE SEQUENCE [LARGE SCALE GENOMIC DNA]</scope>
    <source>
        <strain evidence="3">ATCC 33889 / DSM 1251</strain>
    </source>
</reference>
<dbReference type="SMART" id="SM00422">
    <property type="entry name" value="HTH_MERR"/>
    <property type="match status" value="1"/>
</dbReference>
<dbReference type="Pfam" id="PF13411">
    <property type="entry name" value="MerR_1"/>
    <property type="match status" value="1"/>
</dbReference>
<dbReference type="OrthoDB" id="9792348at2"/>
<accession>Q30PE9</accession>
<dbReference type="PROSITE" id="PS50937">
    <property type="entry name" value="HTH_MERR_2"/>
    <property type="match status" value="1"/>
</dbReference>
<keyword evidence="3" id="KW-1185">Reference proteome</keyword>
<evidence type="ECO:0000313" key="2">
    <source>
        <dbReference type="EMBL" id="ABB45132.1"/>
    </source>
</evidence>
<evidence type="ECO:0000259" key="1">
    <source>
        <dbReference type="PROSITE" id="PS50937"/>
    </source>
</evidence>
<dbReference type="GO" id="GO:0006355">
    <property type="term" value="P:regulation of DNA-templated transcription"/>
    <property type="evidence" value="ECO:0007669"/>
    <property type="project" value="InterPro"/>
</dbReference>
<dbReference type="InterPro" id="IPR009061">
    <property type="entry name" value="DNA-bd_dom_put_sf"/>
</dbReference>
<dbReference type="Proteomes" id="UP000002714">
    <property type="component" value="Chromosome"/>
</dbReference>
<dbReference type="eggNOG" id="COG0789">
    <property type="taxonomic scope" value="Bacteria"/>
</dbReference>
<dbReference type="GO" id="GO:0003677">
    <property type="term" value="F:DNA binding"/>
    <property type="evidence" value="ECO:0007669"/>
    <property type="project" value="InterPro"/>
</dbReference>
<dbReference type="AlphaFoldDB" id="Q30PE9"/>
<evidence type="ECO:0000313" key="3">
    <source>
        <dbReference type="Proteomes" id="UP000002714"/>
    </source>
</evidence>
<sequence length="226" mass="26633">MKYKVSQIVKLTQTPKSTILYYIREGLLPEAKKLKSNVHRYSDIHVEILEYIRYMKQEMGSSNEELKTMLKNKNSSLSSSFSMIAPMMQTLENIPKNAKHYTKEEFLNEYNIEREFLEELLKDDILMPLGSDDFTQKEASLIKLVKNFQEMGVEHNILSEYVAHAKALAELEYKMQKNLCAIRDDDNFQTLWKIMFETLFGAKEYIHKRSTHKVLYKALKEEISKK</sequence>
<gene>
    <name evidence="2" type="ordered locus">Suden_1858</name>
</gene>
<name>Q30PE9_SULDN</name>
<dbReference type="CDD" id="cd04780">
    <property type="entry name" value="HTH_MerR-like_sg5"/>
    <property type="match status" value="1"/>
</dbReference>
<dbReference type="Gene3D" id="1.10.1660.10">
    <property type="match status" value="1"/>
</dbReference>
<protein>
    <submittedName>
        <fullName evidence="2">Transcriptional regulator, MerR family</fullName>
    </submittedName>
</protein>
<dbReference type="STRING" id="326298.Suden_1858"/>
<dbReference type="KEGG" id="tdn:Suden_1858"/>
<proteinExistence type="predicted"/>
<organism evidence="2 3">
    <name type="scientific">Sulfurimonas denitrificans (strain ATCC 33889 / DSM 1251)</name>
    <name type="common">Thiomicrospira denitrificans (strain ATCC 33889 / DSM 1251)</name>
    <dbReference type="NCBI Taxonomy" id="326298"/>
    <lineage>
        <taxon>Bacteria</taxon>
        <taxon>Pseudomonadati</taxon>
        <taxon>Campylobacterota</taxon>
        <taxon>Epsilonproteobacteria</taxon>
        <taxon>Campylobacterales</taxon>
        <taxon>Sulfurimonadaceae</taxon>
        <taxon>Sulfurimonas</taxon>
    </lineage>
</organism>
<feature type="domain" description="HTH merR-type" evidence="1">
    <location>
        <begin position="2"/>
        <end position="72"/>
    </location>
</feature>
<dbReference type="EMBL" id="CP000153">
    <property type="protein sequence ID" value="ABB45132.1"/>
    <property type="molecule type" value="Genomic_DNA"/>
</dbReference>
<dbReference type="RefSeq" id="WP_011373472.1">
    <property type="nucleotide sequence ID" value="NC_007575.1"/>
</dbReference>